<sequence>MISFGAQIFFVLVLHVYVHVCAHNGTPVEVSSTETGRSCIHNVTGRDYVCEEVQSTTEVMPSAEVGTESDDVNVTVEVADVEVTLSTEAVYLGNETETEFSVNITAVKSDIPTTQQPDSSTKPLPAATEMVREAQQFSGDVCTCDLNMDSCDINCCCDVDCSDSDRLAFSGCHSRTPFNFDPRHCYQSHFVYHNNTELKFVRNEGGLFCIVKNNLPARFTYENRKVVTTIHEFNKLHKSHRTFSWPAQEVEGPVFDPSAPLRQGAIIWTVANRTLRPFSLPMMVTGAFCQARKIINYLNDWSGTCQVALNDADSCRNHQQLSASSFYKGFTVLVSPQLMNETYANHLKEDCPVDACIPVTISLCSELNTKVPLLNQCIEVPDLEDPVYNSDLGNCENVVKEVRYMIYHNGTKEITKVYVYMWLTNITLYTELSQKFIVTFHWTRRGKTFHRSGNPGYIVGKPVMTGKKVTQSLGIEGEVNKEAIEVDEHVEEWLSIAAAKKDGRCDLEGNSGNYFRQPVTFGEDRWSSCKAFFSPSNFTSPSTCAAIYKAVIRLLVGTVMENVTSAKELNLYVATFGDSKPEETGDWVQVILETVPVFVTSSSSQSDDWTLVCQGIVTSVHIDIMFASVGSLALPQAKILGTVFRFGSPHDVIFICSSQHCTRDSKEQHFDVVSSVSFIDVTKPAITQFAEPPVYEVKLPHDFFYPFFSNAAFLRPSNILVVLVLFFHNCP</sequence>
<dbReference type="PANTHER" id="PTHR14611:SF2">
    <property type="entry name" value="TECTONIC"/>
    <property type="match status" value="1"/>
</dbReference>
<dbReference type="Pfam" id="PF07773">
    <property type="entry name" value="TCTN_DUF1619"/>
    <property type="match status" value="1"/>
</dbReference>
<protein>
    <submittedName>
        <fullName evidence="8">Uncharacterized protein</fullName>
    </submittedName>
</protein>
<comment type="similarity">
    <text evidence="1">Belongs to the tectonic family.</text>
</comment>
<proteinExistence type="inferred from homology"/>
<dbReference type="OrthoDB" id="184109at2759"/>
<gene>
    <name evidence="8" type="ORF">Cfor_12178</name>
</gene>
<organism evidence="8 9">
    <name type="scientific">Coptotermes formosanus</name>
    <name type="common">Formosan subterranean termite</name>
    <dbReference type="NCBI Taxonomy" id="36987"/>
    <lineage>
        <taxon>Eukaryota</taxon>
        <taxon>Metazoa</taxon>
        <taxon>Ecdysozoa</taxon>
        <taxon>Arthropoda</taxon>
        <taxon>Hexapoda</taxon>
        <taxon>Insecta</taxon>
        <taxon>Pterygota</taxon>
        <taxon>Neoptera</taxon>
        <taxon>Polyneoptera</taxon>
        <taxon>Dictyoptera</taxon>
        <taxon>Blattodea</taxon>
        <taxon>Blattoidea</taxon>
        <taxon>Termitoidae</taxon>
        <taxon>Rhinotermitidae</taxon>
        <taxon>Coptotermes</taxon>
    </lineage>
</organism>
<keyword evidence="9" id="KW-1185">Reference proteome</keyword>
<keyword evidence="4" id="KW-0325">Glycoprotein</keyword>
<evidence type="ECO:0000256" key="1">
    <source>
        <dbReference type="ARBA" id="ARBA00007633"/>
    </source>
</evidence>
<dbReference type="EMBL" id="BLKM01000712">
    <property type="protein sequence ID" value="GFG37694.1"/>
    <property type="molecule type" value="Genomic_DNA"/>
</dbReference>
<accession>A0A6L2PZM6</accession>
<dbReference type="InParanoid" id="A0A6L2PZM6"/>
<comment type="caution">
    <text evidence="8">The sequence shown here is derived from an EMBL/GenBank/DDBJ whole genome shotgun (WGS) entry which is preliminary data.</text>
</comment>
<evidence type="ECO:0000313" key="9">
    <source>
        <dbReference type="Proteomes" id="UP000502823"/>
    </source>
</evidence>
<name>A0A6L2PZM6_COPFO</name>
<evidence type="ECO:0000313" key="8">
    <source>
        <dbReference type="EMBL" id="GFG37694.1"/>
    </source>
</evidence>
<feature type="domain" description="Tectonic-1-3" evidence="6">
    <location>
        <begin position="452"/>
        <end position="642"/>
    </location>
</feature>
<evidence type="ECO:0000256" key="2">
    <source>
        <dbReference type="ARBA" id="ARBA00022729"/>
    </source>
</evidence>
<dbReference type="GO" id="GO:0060271">
    <property type="term" value="P:cilium assembly"/>
    <property type="evidence" value="ECO:0007669"/>
    <property type="project" value="TreeGrafter"/>
</dbReference>
<dbReference type="InterPro" id="IPR011677">
    <property type="entry name" value="TCTN1-3_dom"/>
</dbReference>
<evidence type="ECO:0000259" key="7">
    <source>
        <dbReference type="Pfam" id="PF25752"/>
    </source>
</evidence>
<evidence type="ECO:0000259" key="6">
    <source>
        <dbReference type="Pfam" id="PF07773"/>
    </source>
</evidence>
<dbReference type="Pfam" id="PF25752">
    <property type="entry name" value="DUF1619_N"/>
    <property type="match status" value="1"/>
</dbReference>
<dbReference type="Proteomes" id="UP000502823">
    <property type="component" value="Unassembled WGS sequence"/>
</dbReference>
<dbReference type="InterPro" id="IPR040354">
    <property type="entry name" value="TCTN1-3"/>
</dbReference>
<dbReference type="AlphaFoldDB" id="A0A6L2PZM6"/>
<feature type="chain" id="PRO_5026655303" evidence="5">
    <location>
        <begin position="23"/>
        <end position="731"/>
    </location>
</feature>
<keyword evidence="3" id="KW-0970">Cilium biogenesis/degradation</keyword>
<evidence type="ECO:0000256" key="5">
    <source>
        <dbReference type="SAM" id="SignalP"/>
    </source>
</evidence>
<evidence type="ECO:0000256" key="4">
    <source>
        <dbReference type="ARBA" id="ARBA00023180"/>
    </source>
</evidence>
<evidence type="ECO:0000256" key="3">
    <source>
        <dbReference type="ARBA" id="ARBA00022794"/>
    </source>
</evidence>
<reference evidence="9" key="1">
    <citation type="submission" date="2020-01" db="EMBL/GenBank/DDBJ databases">
        <title>Draft genome sequence of the Termite Coptotermes fromosanus.</title>
        <authorList>
            <person name="Itakura S."/>
            <person name="Yosikawa Y."/>
            <person name="Umezawa K."/>
        </authorList>
    </citation>
    <scope>NUCLEOTIDE SEQUENCE [LARGE SCALE GENOMIC DNA]</scope>
</reference>
<feature type="domain" description="Tectonic-1-3 N-terminal" evidence="7">
    <location>
        <begin position="121"/>
        <end position="227"/>
    </location>
</feature>
<dbReference type="FunCoup" id="A0A6L2PZM6">
    <property type="interactions" value="54"/>
</dbReference>
<feature type="signal peptide" evidence="5">
    <location>
        <begin position="1"/>
        <end position="22"/>
    </location>
</feature>
<dbReference type="InterPro" id="IPR057724">
    <property type="entry name" value="TCTN1-3_N"/>
</dbReference>
<dbReference type="PANTHER" id="PTHR14611">
    <property type="entry name" value="TECTONIC FAMILY MEMBER"/>
    <property type="match status" value="1"/>
</dbReference>
<keyword evidence="2 5" id="KW-0732">Signal</keyword>